<dbReference type="InterPro" id="IPR038475">
    <property type="entry name" value="RecG_C_sf"/>
</dbReference>
<dbReference type="PANTHER" id="PTHR30595">
    <property type="entry name" value="GLPR-RELATED TRANSCRIPTIONAL REPRESSOR"/>
    <property type="match status" value="1"/>
</dbReference>
<reference evidence="2" key="1">
    <citation type="submission" date="2020-10" db="EMBL/GenBank/DDBJ databases">
        <authorList>
            <person name="Gilroy R."/>
        </authorList>
    </citation>
    <scope>NUCLEOTIDE SEQUENCE</scope>
    <source>
        <strain evidence="2">CHK184-20233</strain>
    </source>
</reference>
<name>A0A9D1DTX3_9FIRM</name>
<dbReference type="AlphaFoldDB" id="A0A9D1DTX3"/>
<dbReference type="PANTHER" id="PTHR30595:SF6">
    <property type="entry name" value="SCHLAFEN ALBA-2 DOMAIN-CONTAINING PROTEIN"/>
    <property type="match status" value="1"/>
</dbReference>
<reference evidence="2" key="2">
    <citation type="journal article" date="2021" name="PeerJ">
        <title>Extensive microbial diversity within the chicken gut microbiome revealed by metagenomics and culture.</title>
        <authorList>
            <person name="Gilroy R."/>
            <person name="Ravi A."/>
            <person name="Getino M."/>
            <person name="Pursley I."/>
            <person name="Horton D.L."/>
            <person name="Alikhan N.F."/>
            <person name="Baker D."/>
            <person name="Gharbi K."/>
            <person name="Hall N."/>
            <person name="Watson M."/>
            <person name="Adriaenssens E.M."/>
            <person name="Foster-Nyarko E."/>
            <person name="Jarju S."/>
            <person name="Secka A."/>
            <person name="Antonio M."/>
            <person name="Oren A."/>
            <person name="Chaudhuri R.R."/>
            <person name="La Ragione R."/>
            <person name="Hildebrand F."/>
            <person name="Pallen M.J."/>
        </authorList>
    </citation>
    <scope>NUCLEOTIDE SEQUENCE</scope>
    <source>
        <strain evidence="2">CHK184-20233</strain>
    </source>
</reference>
<dbReference type="Proteomes" id="UP000824232">
    <property type="component" value="Unassembled WGS sequence"/>
</dbReference>
<evidence type="ECO:0000313" key="2">
    <source>
        <dbReference type="EMBL" id="HIR59039.1"/>
    </source>
</evidence>
<gene>
    <name evidence="2" type="ORF">IAB38_03220</name>
</gene>
<dbReference type="InterPro" id="IPR038461">
    <property type="entry name" value="Schlafen_AlbA_2_dom_sf"/>
</dbReference>
<organism evidence="2 3">
    <name type="scientific">Candidatus Onthousia excrementipullorum</name>
    <dbReference type="NCBI Taxonomy" id="2840884"/>
    <lineage>
        <taxon>Bacteria</taxon>
        <taxon>Bacillati</taxon>
        <taxon>Bacillota</taxon>
        <taxon>Bacilli</taxon>
        <taxon>Candidatus Onthousia</taxon>
    </lineage>
</organism>
<comment type="caution">
    <text evidence="2">The sequence shown here is derived from an EMBL/GenBank/DDBJ whole genome shotgun (WGS) entry which is preliminary data.</text>
</comment>
<protein>
    <submittedName>
        <fullName evidence="2">DNA binding domain-containing protein</fullName>
    </submittedName>
</protein>
<proteinExistence type="predicted"/>
<accession>A0A9D1DTX3</accession>
<evidence type="ECO:0000259" key="1">
    <source>
        <dbReference type="Pfam" id="PF04326"/>
    </source>
</evidence>
<dbReference type="Gene3D" id="3.30.950.30">
    <property type="entry name" value="Schlafen, AAA domain"/>
    <property type="match status" value="1"/>
</dbReference>
<dbReference type="EMBL" id="DVHC01000031">
    <property type="protein sequence ID" value="HIR59039.1"/>
    <property type="molecule type" value="Genomic_DNA"/>
</dbReference>
<dbReference type="Pfam" id="PF13749">
    <property type="entry name" value="HATPase_c_4"/>
    <property type="match status" value="1"/>
</dbReference>
<evidence type="ECO:0000313" key="3">
    <source>
        <dbReference type="Proteomes" id="UP000824232"/>
    </source>
</evidence>
<feature type="domain" description="Schlafen AlbA-2" evidence="1">
    <location>
        <begin position="17"/>
        <end position="129"/>
    </location>
</feature>
<dbReference type="InterPro" id="IPR007421">
    <property type="entry name" value="Schlafen_AlbA_2_dom"/>
</dbReference>
<sequence>MLSKLPTNLYEKIKEGESTTVEFKKAKEKLPSSLFESICGMLNRNGGHIFLGVDDDGKVIGTYKSYIASMKKDFANLCNNPEKIFPTVHLEIKEYSIDDKIILYIYVYESSDVHKSAGKIFDRNEDGDYDITNNTTLVSNLYIRKSSTYIENKIYPYATLDDLRKDLIEKARQMAVNRTANHPWATMNDMELLRSASLYEKDLQTGKEGINLAGILLFGKDETIASALSYYRTDAILRVKDIDRYDDRDDIKTNLIESYERLVNFIAKHLNDKFYLENNQRINVRDIIARELCVNLLIHREYSNPLPARLIITKDAIITENANKPKNIGYIDLYNYTPYPKNPKLANFFKEIGLADELGSGIKKITKYNKIYTGGIPSFKDDDVFKVIVPLETNKVSLEQEHNLHLDENKEKLYNFIKENGIVTRKEINNFLAPVLKVNNSKDLNNKIRYMLAYLRKNNLIENIGTDKKSQWVIK</sequence>
<dbReference type="Gene3D" id="3.30.565.60">
    <property type="match status" value="1"/>
</dbReference>
<dbReference type="Pfam" id="PF04326">
    <property type="entry name" value="SLFN_AlbA_2"/>
    <property type="match status" value="1"/>
</dbReference>